<dbReference type="RefSeq" id="WP_035993124.1">
    <property type="nucleotide sequence ID" value="NZ_CP012748.1"/>
</dbReference>
<proteinExistence type="inferred from homology"/>
<dbReference type="GeneID" id="69974428"/>
<dbReference type="Gene3D" id="3.40.30.10">
    <property type="entry name" value="Glutaredoxin"/>
    <property type="match status" value="1"/>
</dbReference>
<dbReference type="Proteomes" id="UP000019146">
    <property type="component" value="Plasmid unnamed"/>
</dbReference>
<name>A0A0P0RQ90_9BURK</name>
<accession>A0A0P0RQ90</accession>
<protein>
    <submittedName>
        <fullName evidence="5">Putative glutathione S-transferase-like protein</fullName>
        <ecNumber evidence="5">2.5.1.18</ecNumber>
    </submittedName>
</protein>
<dbReference type="SFLD" id="SFLDG01150">
    <property type="entry name" value="Main.1:_Beta-like"/>
    <property type="match status" value="1"/>
</dbReference>
<reference evidence="5 6" key="1">
    <citation type="journal article" date="2014" name="Genome Announc.">
        <title>Draft Genome Sequence of the Haloacid-Degrading Burkholderia caribensis Strain MBA4.</title>
        <authorList>
            <person name="Pan Y."/>
            <person name="Kong K.F."/>
            <person name="Tsang J.S."/>
        </authorList>
    </citation>
    <scope>NUCLEOTIDE SEQUENCE [LARGE SCALE GENOMIC DNA]</scope>
    <source>
        <strain evidence="5 6">MBA4</strain>
        <plasmid evidence="6">Plasmid</plasmid>
    </source>
</reference>
<evidence type="ECO:0000259" key="3">
    <source>
        <dbReference type="PROSITE" id="PS50404"/>
    </source>
</evidence>
<evidence type="ECO:0000256" key="1">
    <source>
        <dbReference type="ARBA" id="ARBA00007409"/>
    </source>
</evidence>
<evidence type="ECO:0000256" key="2">
    <source>
        <dbReference type="ARBA" id="ARBA00022679"/>
    </source>
</evidence>
<organism evidence="5 6">
    <name type="scientific">Paraburkholderia caribensis MBA4</name>
    <dbReference type="NCBI Taxonomy" id="1323664"/>
    <lineage>
        <taxon>Bacteria</taxon>
        <taxon>Pseudomonadati</taxon>
        <taxon>Pseudomonadota</taxon>
        <taxon>Betaproteobacteria</taxon>
        <taxon>Burkholderiales</taxon>
        <taxon>Burkholderiaceae</taxon>
        <taxon>Paraburkholderia</taxon>
    </lineage>
</organism>
<evidence type="ECO:0000313" key="6">
    <source>
        <dbReference type="Proteomes" id="UP000019146"/>
    </source>
</evidence>
<geneLocation type="plasmid" evidence="6"/>
<keyword evidence="5" id="KW-0614">Plasmid</keyword>
<dbReference type="EC" id="2.5.1.18" evidence="5"/>
<keyword evidence="2 5" id="KW-0808">Transferase</keyword>
<sequence length="207" mass="23417">MLKILGKASSINVRKVLWTCAELNLPFEREDWGTGFRSTQTPEFLSLNPNGLVPVIKDGDFVLWESNTIIRYLASRYEGAHLYPADPLMRAPVDQWMDWQATDLNRSWSYAFLGLVRQSAAHQVEKEIATSIANWTAHMRILNGQLQGTRAFVAGKQFSLADIPVGLSVNRWFSTPFEHAPFPAVSEYFERLGERPGFKAWCANGLP</sequence>
<dbReference type="CDD" id="cd03047">
    <property type="entry name" value="GST_N_2"/>
    <property type="match status" value="1"/>
</dbReference>
<dbReference type="SUPFAM" id="SSF52833">
    <property type="entry name" value="Thioredoxin-like"/>
    <property type="match status" value="1"/>
</dbReference>
<dbReference type="InterPro" id="IPR036249">
    <property type="entry name" value="Thioredoxin-like_sf"/>
</dbReference>
<dbReference type="GO" id="GO:0004364">
    <property type="term" value="F:glutathione transferase activity"/>
    <property type="evidence" value="ECO:0007669"/>
    <property type="project" value="UniProtKB-EC"/>
</dbReference>
<dbReference type="SFLD" id="SFLDG00358">
    <property type="entry name" value="Main_(cytGST)"/>
    <property type="match status" value="1"/>
</dbReference>
<dbReference type="InterPro" id="IPR010987">
    <property type="entry name" value="Glutathione-S-Trfase_C-like"/>
</dbReference>
<feature type="domain" description="GST C-terminal" evidence="4">
    <location>
        <begin position="86"/>
        <end position="207"/>
    </location>
</feature>
<gene>
    <name evidence="5" type="ORF">K788_0002147</name>
</gene>
<dbReference type="PANTHER" id="PTHR44051">
    <property type="entry name" value="GLUTATHIONE S-TRANSFERASE-RELATED"/>
    <property type="match status" value="1"/>
</dbReference>
<dbReference type="SFLD" id="SFLDS00019">
    <property type="entry name" value="Glutathione_Transferase_(cytos"/>
    <property type="match status" value="1"/>
</dbReference>
<dbReference type="InterPro" id="IPR040079">
    <property type="entry name" value="Glutathione_S-Trfase"/>
</dbReference>
<dbReference type="Pfam" id="PF13409">
    <property type="entry name" value="GST_N_2"/>
    <property type="match status" value="1"/>
</dbReference>
<dbReference type="PROSITE" id="PS50404">
    <property type="entry name" value="GST_NTER"/>
    <property type="match status" value="1"/>
</dbReference>
<dbReference type="KEGG" id="bcai:K788_0002147"/>
<comment type="similarity">
    <text evidence="1">Belongs to the GST superfamily.</text>
</comment>
<dbReference type="CDD" id="cd03180">
    <property type="entry name" value="GST_C_2"/>
    <property type="match status" value="1"/>
</dbReference>
<dbReference type="SUPFAM" id="SSF47616">
    <property type="entry name" value="GST C-terminal domain-like"/>
    <property type="match status" value="1"/>
</dbReference>
<feature type="domain" description="GST N-terminal" evidence="3">
    <location>
        <begin position="1"/>
        <end position="81"/>
    </location>
</feature>
<dbReference type="PANTHER" id="PTHR44051:SF19">
    <property type="entry name" value="DISULFIDE-BOND OXIDOREDUCTASE YFCG"/>
    <property type="match status" value="1"/>
</dbReference>
<dbReference type="Gene3D" id="1.20.1050.10">
    <property type="match status" value="1"/>
</dbReference>
<dbReference type="InterPro" id="IPR036282">
    <property type="entry name" value="Glutathione-S-Trfase_C_sf"/>
</dbReference>
<dbReference type="InterPro" id="IPR004045">
    <property type="entry name" value="Glutathione_S-Trfase_N"/>
</dbReference>
<dbReference type="FunFam" id="3.40.30.10:FF:000039">
    <property type="entry name" value="Glutathione S-transferase domain"/>
    <property type="match status" value="1"/>
</dbReference>
<dbReference type="PROSITE" id="PS50405">
    <property type="entry name" value="GST_CTER"/>
    <property type="match status" value="1"/>
</dbReference>
<dbReference type="EMBL" id="CP012748">
    <property type="protein sequence ID" value="ALL71025.1"/>
    <property type="molecule type" value="Genomic_DNA"/>
</dbReference>
<evidence type="ECO:0000259" key="4">
    <source>
        <dbReference type="PROSITE" id="PS50405"/>
    </source>
</evidence>
<evidence type="ECO:0000313" key="5">
    <source>
        <dbReference type="EMBL" id="ALL71025.1"/>
    </source>
</evidence>
<dbReference type="AlphaFoldDB" id="A0A0P0RQ90"/>